<proteinExistence type="predicted"/>
<organism evidence="2 3">
    <name type="scientific">Lacticaseibacillus saniviri JCM 17471 = DSM 24301</name>
    <dbReference type="NCBI Taxonomy" id="1293598"/>
    <lineage>
        <taxon>Bacteria</taxon>
        <taxon>Bacillati</taxon>
        <taxon>Bacillota</taxon>
        <taxon>Bacilli</taxon>
        <taxon>Lactobacillales</taxon>
        <taxon>Lactobacillaceae</taxon>
        <taxon>Lacticaseibacillus</taxon>
    </lineage>
</organism>
<dbReference type="RefSeq" id="WP_054777885.1">
    <property type="nucleotide sequence ID" value="NZ_BBBX01000021.1"/>
</dbReference>
<dbReference type="AlphaFoldDB" id="A0A0R2N0A4"/>
<dbReference type="Proteomes" id="UP000050969">
    <property type="component" value="Unassembled WGS sequence"/>
</dbReference>
<gene>
    <name evidence="2" type="ORF">IV56_GL000337</name>
</gene>
<sequence>MKTVYTIYQQPQPNGAYFYVADYADDYPTDYPQTEVAIPDEIKDGLPKFSWSDNAWHDVSDEGQAKLLSDLQKANTQLQTQNVALTKQLAEVTQSASEATEKAGKLQTQIVALTQQVAQLMAPNAQETEGK</sequence>
<comment type="caution">
    <text evidence="2">The sequence shown here is derived from an EMBL/GenBank/DDBJ whole genome shotgun (WGS) entry which is preliminary data.</text>
</comment>
<dbReference type="OrthoDB" id="9996249at2"/>
<reference evidence="2 3" key="1">
    <citation type="journal article" date="2015" name="Genome Announc.">
        <title>Expanding the biotechnology potential of lactobacilli through comparative genomics of 213 strains and associated genera.</title>
        <authorList>
            <person name="Sun Z."/>
            <person name="Harris H.M."/>
            <person name="McCann A."/>
            <person name="Guo C."/>
            <person name="Argimon S."/>
            <person name="Zhang W."/>
            <person name="Yang X."/>
            <person name="Jeffery I.B."/>
            <person name="Cooney J.C."/>
            <person name="Kagawa T.F."/>
            <person name="Liu W."/>
            <person name="Song Y."/>
            <person name="Salvetti E."/>
            <person name="Wrobel A."/>
            <person name="Rasinkangas P."/>
            <person name="Parkhill J."/>
            <person name="Rea M.C."/>
            <person name="O'Sullivan O."/>
            <person name="Ritari J."/>
            <person name="Douillard F.P."/>
            <person name="Paul Ross R."/>
            <person name="Yang R."/>
            <person name="Briner A.E."/>
            <person name="Felis G.E."/>
            <person name="de Vos W.M."/>
            <person name="Barrangou R."/>
            <person name="Klaenhammer T.R."/>
            <person name="Caufield P.W."/>
            <person name="Cui Y."/>
            <person name="Zhang H."/>
            <person name="O'Toole P.W."/>
        </authorList>
    </citation>
    <scope>NUCLEOTIDE SEQUENCE [LARGE SCALE GENOMIC DNA]</scope>
    <source>
        <strain evidence="2 3">DSM 24301</strain>
    </source>
</reference>
<evidence type="ECO:0000313" key="3">
    <source>
        <dbReference type="Proteomes" id="UP000050969"/>
    </source>
</evidence>
<protein>
    <submittedName>
        <fullName evidence="2">Uncharacterized protein</fullName>
    </submittedName>
</protein>
<keyword evidence="3" id="KW-1185">Reference proteome</keyword>
<dbReference type="PATRIC" id="fig|1293598.4.peg.359"/>
<keyword evidence="1" id="KW-0175">Coiled coil</keyword>
<dbReference type="STRING" id="1293598.IV56_GL000337"/>
<evidence type="ECO:0000256" key="1">
    <source>
        <dbReference type="SAM" id="Coils"/>
    </source>
</evidence>
<evidence type="ECO:0000313" key="2">
    <source>
        <dbReference type="EMBL" id="KRO17421.1"/>
    </source>
</evidence>
<accession>A0A0R2N0A4</accession>
<name>A0A0R2N0A4_9LACO</name>
<dbReference type="EMBL" id="JQCE01000016">
    <property type="protein sequence ID" value="KRO17421.1"/>
    <property type="molecule type" value="Genomic_DNA"/>
</dbReference>
<feature type="coiled-coil region" evidence="1">
    <location>
        <begin position="68"/>
        <end position="116"/>
    </location>
</feature>